<evidence type="ECO:0000256" key="1">
    <source>
        <dbReference type="SAM" id="MobiDB-lite"/>
    </source>
</evidence>
<name>A0ABR3TN01_9PEZI</name>
<feature type="region of interest" description="Disordered" evidence="1">
    <location>
        <begin position="286"/>
        <end position="362"/>
    </location>
</feature>
<protein>
    <submittedName>
        <fullName evidence="2">Uncharacterized protein</fullName>
    </submittedName>
</protein>
<sequence>MRERRELDVVRDRILKKRREIVVFLIKTRIHELMPCSSDDESSEGFSDDDTQNSPTEDGCPCDAGEKRKRTASPAASSNTRVRGQASATSKGKKRASPSSGREDDDGEDEAQHQRVQLPGPPLERKKQLACPYAKRYPENLYLYVGEDAAASTRPDDLSDEPEHLTGSAVIQAVVERFEAELEAEAPSFREVVDRFLVEVIRTMQERRGHERAESTEEAFAQLMRFTGIGSGAIVTENLARLTRELENTPSVPYGTVGLPLDHRFGVADLRGFGGSDFAVDSAYRSENVGGSSSKYPETVIPSDVFGAPSTSSSISEPGPSPSSPRPCQEDQDSTDACLPGPEATTPPFALREEDQEFEGPNSTIVAQQSQFSTFDFDADPPDLGNDGLESPGFDVNGFLQRLESPVDFPLLDEDAISGMPHAKNCDIP</sequence>
<evidence type="ECO:0000313" key="2">
    <source>
        <dbReference type="EMBL" id="KAL1640998.1"/>
    </source>
</evidence>
<reference evidence="2 3" key="1">
    <citation type="journal article" date="2023" name="Plant Dis.">
        <title>First Report of Diplodia intermedia Causing Canker and Dieback Diseases on Apple Trees in Canada.</title>
        <authorList>
            <person name="Ellouze W."/>
            <person name="Ilyukhin E."/>
            <person name="Sulman M."/>
            <person name="Ali S."/>
        </authorList>
    </citation>
    <scope>NUCLEOTIDE SEQUENCE [LARGE SCALE GENOMIC DNA]</scope>
    <source>
        <strain evidence="2 3">M45-28</strain>
    </source>
</reference>
<dbReference type="Proteomes" id="UP001521184">
    <property type="component" value="Unassembled WGS sequence"/>
</dbReference>
<feature type="compositionally biased region" description="Polar residues" evidence="1">
    <location>
        <begin position="74"/>
        <end position="90"/>
    </location>
</feature>
<feature type="region of interest" description="Disordered" evidence="1">
    <location>
        <begin position="35"/>
        <end position="127"/>
    </location>
</feature>
<feature type="compositionally biased region" description="Low complexity" evidence="1">
    <location>
        <begin position="309"/>
        <end position="318"/>
    </location>
</feature>
<gene>
    <name evidence="2" type="ORF">SLS58_006440</name>
</gene>
<proteinExistence type="predicted"/>
<keyword evidence="3" id="KW-1185">Reference proteome</keyword>
<comment type="caution">
    <text evidence="2">The sequence shown here is derived from an EMBL/GenBank/DDBJ whole genome shotgun (WGS) entry which is preliminary data.</text>
</comment>
<organism evidence="2 3">
    <name type="scientific">Diplodia intermedia</name>
    <dbReference type="NCBI Taxonomy" id="856260"/>
    <lineage>
        <taxon>Eukaryota</taxon>
        <taxon>Fungi</taxon>
        <taxon>Dikarya</taxon>
        <taxon>Ascomycota</taxon>
        <taxon>Pezizomycotina</taxon>
        <taxon>Dothideomycetes</taxon>
        <taxon>Dothideomycetes incertae sedis</taxon>
        <taxon>Botryosphaeriales</taxon>
        <taxon>Botryosphaeriaceae</taxon>
        <taxon>Diplodia</taxon>
    </lineage>
</organism>
<dbReference type="EMBL" id="JAKEKT020000044">
    <property type="protein sequence ID" value="KAL1640998.1"/>
    <property type="molecule type" value="Genomic_DNA"/>
</dbReference>
<evidence type="ECO:0000313" key="3">
    <source>
        <dbReference type="Proteomes" id="UP001521184"/>
    </source>
</evidence>
<feature type="compositionally biased region" description="Acidic residues" evidence="1">
    <location>
        <begin position="38"/>
        <end position="51"/>
    </location>
</feature>
<accession>A0ABR3TN01</accession>